<comment type="caution">
    <text evidence="1">The sequence shown here is derived from an EMBL/GenBank/DDBJ whole genome shotgun (WGS) entry which is preliminary data.</text>
</comment>
<dbReference type="Gene3D" id="3.90.320.10">
    <property type="match status" value="1"/>
</dbReference>
<organism evidence="1 2">
    <name type="scientific">Carboxylicivirga marina</name>
    <dbReference type="NCBI Taxonomy" id="2800988"/>
    <lineage>
        <taxon>Bacteria</taxon>
        <taxon>Pseudomonadati</taxon>
        <taxon>Bacteroidota</taxon>
        <taxon>Bacteroidia</taxon>
        <taxon>Marinilabiliales</taxon>
        <taxon>Marinilabiliaceae</taxon>
        <taxon>Carboxylicivirga</taxon>
    </lineage>
</organism>
<reference evidence="1 2" key="1">
    <citation type="submission" date="2021-01" db="EMBL/GenBank/DDBJ databases">
        <title>Carboxyliciviraga sp.nov., isolated from coastal sediments.</title>
        <authorList>
            <person name="Lu D."/>
            <person name="Zhang T."/>
        </authorList>
    </citation>
    <scope>NUCLEOTIDE SEQUENCE [LARGE SCALE GENOMIC DNA]</scope>
    <source>
        <strain evidence="1 2">N1Y132</strain>
    </source>
</reference>
<sequence>MTENEIAQIVVDTAFHLHKAIGPGLLESAYEHALKYDLEERGLNVQSQVAMPFEYKGVKLDVGYRIDLLVEDKLVVEIKSVEQLAPVHFAQTLTYLRLSDIKLGLLINFNSKLLKDGMHRLVNGL</sequence>
<evidence type="ECO:0000313" key="1">
    <source>
        <dbReference type="EMBL" id="MBK3518021.1"/>
    </source>
</evidence>
<dbReference type="NCBIfam" id="TIGR04256">
    <property type="entry name" value="GxxExxY"/>
    <property type="match status" value="1"/>
</dbReference>
<name>A0ABS1HK57_9BACT</name>
<dbReference type="Proteomes" id="UP000605676">
    <property type="component" value="Unassembled WGS sequence"/>
</dbReference>
<proteinExistence type="predicted"/>
<dbReference type="Pfam" id="PF13366">
    <property type="entry name" value="PDDEXK_3"/>
    <property type="match status" value="1"/>
</dbReference>
<dbReference type="InterPro" id="IPR011604">
    <property type="entry name" value="PDDEXK-like_dom_sf"/>
</dbReference>
<dbReference type="RefSeq" id="WP_200465249.1">
    <property type="nucleotide sequence ID" value="NZ_JAENRR010000025.1"/>
</dbReference>
<keyword evidence="2" id="KW-1185">Reference proteome</keyword>
<dbReference type="EMBL" id="JAENRR010000025">
    <property type="protein sequence ID" value="MBK3518021.1"/>
    <property type="molecule type" value="Genomic_DNA"/>
</dbReference>
<accession>A0ABS1HK57</accession>
<evidence type="ECO:0000313" key="2">
    <source>
        <dbReference type="Proteomes" id="UP000605676"/>
    </source>
</evidence>
<protein>
    <submittedName>
        <fullName evidence="1">GxxExxY protein</fullName>
    </submittedName>
</protein>
<dbReference type="InterPro" id="IPR026350">
    <property type="entry name" value="GxxExxY"/>
</dbReference>
<gene>
    <name evidence="1" type="ORF">JIV24_11810</name>
</gene>